<feature type="transmembrane region" description="Helical" evidence="6">
    <location>
        <begin position="55"/>
        <end position="74"/>
    </location>
</feature>
<evidence type="ECO:0000256" key="3">
    <source>
        <dbReference type="ARBA" id="ARBA00022679"/>
    </source>
</evidence>
<feature type="transmembrane region" description="Helical" evidence="6">
    <location>
        <begin position="260"/>
        <end position="282"/>
    </location>
</feature>
<dbReference type="EMBL" id="OU963915">
    <property type="protein sequence ID" value="CAH0403053.1"/>
    <property type="molecule type" value="Genomic_DNA"/>
</dbReference>
<evidence type="ECO:0000256" key="4">
    <source>
        <dbReference type="ARBA" id="ARBA00023136"/>
    </source>
</evidence>
<feature type="transmembrane region" description="Helical" evidence="6">
    <location>
        <begin position="294"/>
        <end position="312"/>
    </location>
</feature>
<dbReference type="PIRSF" id="PIRSF015665">
    <property type="entry name" value="CHOPT"/>
    <property type="match status" value="1"/>
</dbReference>
<feature type="transmembrane region" description="Helical" evidence="6">
    <location>
        <begin position="154"/>
        <end position="174"/>
    </location>
</feature>
<dbReference type="PANTHER" id="PTHR10414">
    <property type="entry name" value="ETHANOLAMINEPHOSPHOTRANSFERASE"/>
    <property type="match status" value="1"/>
</dbReference>
<dbReference type="PANTHER" id="PTHR10414:SF71">
    <property type="entry name" value="FI05338P"/>
    <property type="match status" value="1"/>
</dbReference>
<reference evidence="7" key="1">
    <citation type="submission" date="2021-12" db="EMBL/GenBank/DDBJ databases">
        <authorList>
            <person name="King R."/>
        </authorList>
    </citation>
    <scope>NUCLEOTIDE SEQUENCE</scope>
</reference>
<evidence type="ECO:0000256" key="6">
    <source>
        <dbReference type="SAM" id="Phobius"/>
    </source>
</evidence>
<name>A0ABN8B239_CHISP</name>
<keyword evidence="8" id="KW-1185">Reference proteome</keyword>
<evidence type="ECO:0000256" key="5">
    <source>
        <dbReference type="RuleBase" id="RU003750"/>
    </source>
</evidence>
<organism evidence="7 8">
    <name type="scientific">Chilo suppressalis</name>
    <name type="common">Asiatic rice borer moth</name>
    <dbReference type="NCBI Taxonomy" id="168631"/>
    <lineage>
        <taxon>Eukaryota</taxon>
        <taxon>Metazoa</taxon>
        <taxon>Ecdysozoa</taxon>
        <taxon>Arthropoda</taxon>
        <taxon>Hexapoda</taxon>
        <taxon>Insecta</taxon>
        <taxon>Pterygota</taxon>
        <taxon>Neoptera</taxon>
        <taxon>Endopterygota</taxon>
        <taxon>Lepidoptera</taxon>
        <taxon>Glossata</taxon>
        <taxon>Ditrysia</taxon>
        <taxon>Pyraloidea</taxon>
        <taxon>Crambidae</taxon>
        <taxon>Crambinae</taxon>
        <taxon>Chilo</taxon>
    </lineage>
</organism>
<feature type="transmembrane region" description="Helical" evidence="6">
    <location>
        <begin position="324"/>
        <end position="341"/>
    </location>
</feature>
<dbReference type="InterPro" id="IPR000462">
    <property type="entry name" value="CDP-OH_P_trans"/>
</dbReference>
<proteinExistence type="inferred from homology"/>
<evidence type="ECO:0000256" key="2">
    <source>
        <dbReference type="ARBA" id="ARBA00010441"/>
    </source>
</evidence>
<evidence type="ECO:0008006" key="9">
    <source>
        <dbReference type="Google" id="ProtNLM"/>
    </source>
</evidence>
<dbReference type="Gene3D" id="1.20.120.1760">
    <property type="match status" value="1"/>
</dbReference>
<comment type="similarity">
    <text evidence="2 5">Belongs to the CDP-alcohol phosphatidyltransferase class-I family.</text>
</comment>
<feature type="transmembrane region" description="Helical" evidence="6">
    <location>
        <begin position="228"/>
        <end position="248"/>
    </location>
</feature>
<comment type="subcellular location">
    <subcellularLocation>
        <location evidence="1">Membrane</location>
    </subcellularLocation>
</comment>
<dbReference type="Pfam" id="PF01066">
    <property type="entry name" value="CDP-OH_P_transf"/>
    <property type="match status" value="1"/>
</dbReference>
<keyword evidence="3 5" id="KW-0808">Transferase</keyword>
<accession>A0ABN8B239</accession>
<dbReference type="InterPro" id="IPR043130">
    <property type="entry name" value="CDP-OH_PTrfase_TM_dom"/>
</dbReference>
<dbReference type="PROSITE" id="PS00379">
    <property type="entry name" value="CDP_ALCOHOL_P_TRANSF"/>
    <property type="match status" value="1"/>
</dbReference>
<evidence type="ECO:0000256" key="1">
    <source>
        <dbReference type="ARBA" id="ARBA00004370"/>
    </source>
</evidence>
<dbReference type="InterPro" id="IPR014472">
    <property type="entry name" value="CHOPT"/>
</dbReference>
<evidence type="ECO:0000313" key="7">
    <source>
        <dbReference type="EMBL" id="CAH0403053.1"/>
    </source>
</evidence>
<gene>
    <name evidence="7" type="ORF">CHILSU_LOCUS6311</name>
</gene>
<dbReference type="InterPro" id="IPR048254">
    <property type="entry name" value="CDP_ALCOHOL_P_TRANSF_CS"/>
</dbReference>
<feature type="transmembrane region" description="Helical" evidence="6">
    <location>
        <begin position="86"/>
        <end position="107"/>
    </location>
</feature>
<protein>
    <recommendedName>
        <fullName evidence="9">Ethanolaminephosphotransferase 1</fullName>
    </recommendedName>
</protein>
<feature type="transmembrane region" description="Helical" evidence="6">
    <location>
        <begin position="128"/>
        <end position="148"/>
    </location>
</feature>
<sequence>MEMFFNYKYLSKKHLKGFDTYKYSAIDTSPLSNYVMHPLWNVSVKLLPKWIAPNLLTFAGFLLMVAAVVLLGIYDYGCYGPLRATVQVVPDWVFTACAVFIFVSYNLDGMDGKQARRIGLSGPLGEMFDHGLDSYVVFFIPYALVTVFGRDHGYTISVFRGFLLVMSVSLNFYVSHCEKYNTGTLYLPWGYDISMWVSSLLFLMPGLYGPRVYHTYLFGYKFVNLLEIVVHATGLFTTLPITIYNIYIAKRNRTILNKSVIGMVRPVWSMLLMNAAILVWVIKSPNNILEYDPKAFILVYGTFFSNISCRLIVAEMSKQRCDVITWMCWPLLAGVSVSLYLPHLEIAVLYIIFVLSLAAHIHYGVCVVRQMCRHFKIQCFTVPKNKWK</sequence>
<feature type="transmembrane region" description="Helical" evidence="6">
    <location>
        <begin position="186"/>
        <end position="208"/>
    </location>
</feature>
<feature type="transmembrane region" description="Helical" evidence="6">
    <location>
        <begin position="347"/>
        <end position="368"/>
    </location>
</feature>
<keyword evidence="4 6" id="KW-0472">Membrane</keyword>
<evidence type="ECO:0000313" key="8">
    <source>
        <dbReference type="Proteomes" id="UP001153292"/>
    </source>
</evidence>
<keyword evidence="6" id="KW-1133">Transmembrane helix</keyword>
<dbReference type="Proteomes" id="UP001153292">
    <property type="component" value="Chromosome 22"/>
</dbReference>
<keyword evidence="6" id="KW-0812">Transmembrane</keyword>